<protein>
    <submittedName>
        <fullName evidence="2">Uncharacterized protein</fullName>
    </submittedName>
</protein>
<feature type="compositionally biased region" description="Low complexity" evidence="1">
    <location>
        <begin position="85"/>
        <end position="97"/>
    </location>
</feature>
<accession>N6TMD9</accession>
<evidence type="ECO:0000313" key="4">
    <source>
        <dbReference type="EMBL" id="ERL83939.1"/>
    </source>
</evidence>
<feature type="compositionally biased region" description="Low complexity" evidence="1">
    <location>
        <begin position="105"/>
        <end position="126"/>
    </location>
</feature>
<evidence type="ECO:0000313" key="2">
    <source>
        <dbReference type="EMBL" id="ENN79193.1"/>
    </source>
</evidence>
<sequence>MDDEILQHHFDEVFSALQDRENFEIFTKIKQTREPRVKQTFFKIVTPSQVNSSASVDGARFHARTPQRYTSQNAFKLTPFNSRPSSASTTTVKAKATFRPSITMPRPNSPRLSSRPNSPRPFSRGSTTMSSRTLSPRPITPRSAPSNSKYYTPKENSSDVLGECSYCGRFFLGDYLLVHEEKCSQEDLFY</sequence>
<evidence type="ECO:0000256" key="1">
    <source>
        <dbReference type="SAM" id="MobiDB-lite"/>
    </source>
</evidence>
<name>N6TMD9_DENPD</name>
<reference evidence="2 5" key="1">
    <citation type="journal article" date="2013" name="Genome Biol.">
        <title>Draft genome of the mountain pine beetle, Dendroctonus ponderosae Hopkins, a major forest pest.</title>
        <authorList>
            <person name="Keeling C.I."/>
            <person name="Yuen M.M."/>
            <person name="Liao N.Y."/>
            <person name="Docking T.R."/>
            <person name="Chan S.K."/>
            <person name="Taylor G.A."/>
            <person name="Palmquist D.L."/>
            <person name="Jackman S.D."/>
            <person name="Nguyen A."/>
            <person name="Li M."/>
            <person name="Henderson H."/>
            <person name="Janes J.K."/>
            <person name="Zhao Y."/>
            <person name="Pandoh P."/>
            <person name="Moore R."/>
            <person name="Sperling F.A."/>
            <person name="Huber D.P."/>
            <person name="Birol I."/>
            <person name="Jones S.J."/>
            <person name="Bohlmann J."/>
        </authorList>
    </citation>
    <scope>NUCLEOTIDE SEQUENCE</scope>
</reference>
<dbReference type="EMBL" id="KB630095">
    <property type="protein sequence ID" value="ERL83385.1"/>
    <property type="molecule type" value="Genomic_DNA"/>
</dbReference>
<gene>
    <name evidence="3" type="ORF">D910_00335</name>
    <name evidence="4" type="ORF">D910_01232</name>
    <name evidence="2" type="ORF">YQE_04377</name>
</gene>
<dbReference type="Proteomes" id="UP000030742">
    <property type="component" value="Unassembled WGS sequence"/>
</dbReference>
<organism evidence="2">
    <name type="scientific">Dendroctonus ponderosae</name>
    <name type="common">Mountain pine beetle</name>
    <dbReference type="NCBI Taxonomy" id="77166"/>
    <lineage>
        <taxon>Eukaryota</taxon>
        <taxon>Metazoa</taxon>
        <taxon>Ecdysozoa</taxon>
        <taxon>Arthropoda</taxon>
        <taxon>Hexapoda</taxon>
        <taxon>Insecta</taxon>
        <taxon>Pterygota</taxon>
        <taxon>Neoptera</taxon>
        <taxon>Endopterygota</taxon>
        <taxon>Coleoptera</taxon>
        <taxon>Polyphaga</taxon>
        <taxon>Cucujiformia</taxon>
        <taxon>Curculionidae</taxon>
        <taxon>Scolytinae</taxon>
        <taxon>Dendroctonus</taxon>
    </lineage>
</organism>
<dbReference type="EMBL" id="KB630900">
    <property type="protein sequence ID" value="ERL83939.1"/>
    <property type="molecule type" value="Genomic_DNA"/>
</dbReference>
<feature type="non-terminal residue" evidence="2">
    <location>
        <position position="1"/>
    </location>
</feature>
<evidence type="ECO:0000313" key="3">
    <source>
        <dbReference type="EMBL" id="ERL83385.1"/>
    </source>
</evidence>
<dbReference type="Gene3D" id="3.30.160.60">
    <property type="entry name" value="Classic Zinc Finger"/>
    <property type="match status" value="1"/>
</dbReference>
<dbReference type="AlphaFoldDB" id="N6TMD9"/>
<evidence type="ECO:0000313" key="5">
    <source>
        <dbReference type="Proteomes" id="UP000030742"/>
    </source>
</evidence>
<feature type="compositionally biased region" description="Polar residues" evidence="1">
    <location>
        <begin position="143"/>
        <end position="158"/>
    </location>
</feature>
<dbReference type="HOGENOM" id="CLU_1429371_0_0_1"/>
<proteinExistence type="predicted"/>
<feature type="region of interest" description="Disordered" evidence="1">
    <location>
        <begin position="77"/>
        <end position="158"/>
    </location>
</feature>
<dbReference type="EMBL" id="KB740735">
    <property type="protein sequence ID" value="ENN79193.1"/>
    <property type="molecule type" value="Genomic_DNA"/>
</dbReference>